<feature type="active site" evidence="9">
    <location>
        <position position="107"/>
    </location>
</feature>
<feature type="binding site" evidence="10">
    <location>
        <position position="35"/>
    </location>
    <ligand>
        <name>Mg(2+)</name>
        <dbReference type="ChEBI" id="CHEBI:18420"/>
        <label>1</label>
    </ligand>
</feature>
<reference key="1">
    <citation type="journal article" date="2007" name="Nature">
        <title>The medaka draft genome and insights into vertebrate genome evolution.</title>
        <authorList>
            <person name="Kasahara M."/>
            <person name="Naruse K."/>
            <person name="Sasaki S."/>
            <person name="Nakatani Y."/>
            <person name="Qu W."/>
            <person name="Ahsan B."/>
            <person name="Yamada T."/>
            <person name="Nagayasu Y."/>
            <person name="Doi K."/>
            <person name="Kasai Y."/>
            <person name="Jindo T."/>
            <person name="Kobayashi D."/>
            <person name="Shimada A."/>
            <person name="Toyoda A."/>
            <person name="Kuroki Y."/>
            <person name="Fujiyama A."/>
            <person name="Sasaki T."/>
            <person name="Shimizu A."/>
            <person name="Asakawa S."/>
            <person name="Shimizu N."/>
            <person name="Hashimoto S."/>
            <person name="Yang J."/>
            <person name="Lee Y."/>
            <person name="Matsushima K."/>
            <person name="Sugano S."/>
            <person name="Sakaizumi M."/>
            <person name="Narita T."/>
            <person name="Ohishi K."/>
            <person name="Haga S."/>
            <person name="Ohta F."/>
            <person name="Nomoto H."/>
            <person name="Nogata K."/>
            <person name="Morishita T."/>
            <person name="Endo T."/>
            <person name="Shin-I T."/>
            <person name="Takeda H."/>
            <person name="Morishita S."/>
            <person name="Kohara Y."/>
        </authorList>
    </citation>
    <scope>NUCLEOTIDE SEQUENCE [LARGE SCALE GENOMIC DNA]</scope>
    <source>
        <strain>Hd-rR</strain>
    </source>
</reference>
<evidence type="ECO:0000259" key="12">
    <source>
        <dbReference type="Pfam" id="PF03372"/>
    </source>
</evidence>
<dbReference type="AlphaFoldDB" id="A0A3P9HPH1"/>
<evidence type="ECO:0000256" key="2">
    <source>
        <dbReference type="ARBA" id="ARBA00007092"/>
    </source>
</evidence>
<comment type="catalytic activity">
    <reaction evidence="1">
        <text>Exonucleolytic cleavage in the 3'- to 5'-direction to yield nucleoside 5'-phosphates.</text>
        <dbReference type="EC" id="3.1.11.2"/>
    </reaction>
</comment>
<dbReference type="CDD" id="cd09076">
    <property type="entry name" value="L1-EN"/>
    <property type="match status" value="1"/>
</dbReference>
<evidence type="ECO:0000256" key="11">
    <source>
        <dbReference type="PIRSR" id="PIRSR604808-3"/>
    </source>
</evidence>
<organism evidence="13 14">
    <name type="scientific">Oryzias latipes</name>
    <name type="common">Japanese rice fish</name>
    <name type="synonym">Japanese killifish</name>
    <dbReference type="NCBI Taxonomy" id="8090"/>
    <lineage>
        <taxon>Eukaryota</taxon>
        <taxon>Metazoa</taxon>
        <taxon>Chordata</taxon>
        <taxon>Craniata</taxon>
        <taxon>Vertebrata</taxon>
        <taxon>Euteleostomi</taxon>
        <taxon>Actinopterygii</taxon>
        <taxon>Neopterygii</taxon>
        <taxon>Teleostei</taxon>
        <taxon>Neoteleostei</taxon>
        <taxon>Acanthomorphata</taxon>
        <taxon>Ovalentaria</taxon>
        <taxon>Atherinomorphae</taxon>
        <taxon>Beloniformes</taxon>
        <taxon>Adrianichthyidae</taxon>
        <taxon>Oryziinae</taxon>
        <taxon>Oryzias</taxon>
    </lineage>
</organism>
<reference evidence="13" key="4">
    <citation type="submission" date="2025-09" db="UniProtKB">
        <authorList>
            <consortium name="Ensembl"/>
        </authorList>
    </citation>
    <scope>IDENTIFICATION</scope>
    <source>
        <strain evidence="13">HSOK</strain>
    </source>
</reference>
<feature type="binding site" evidence="10">
    <location>
        <position position="139"/>
    </location>
    <ligand>
        <name>Mg(2+)</name>
        <dbReference type="ChEBI" id="CHEBI:18420"/>
        <label>1</label>
    </ligand>
</feature>
<dbReference type="Ensembl" id="ENSORLT00015031470.1">
    <property type="protein sequence ID" value="ENSORLP00015009660.1"/>
    <property type="gene ID" value="ENSORLG00015010472.1"/>
</dbReference>
<evidence type="ECO:0000256" key="1">
    <source>
        <dbReference type="ARBA" id="ARBA00000493"/>
    </source>
</evidence>
<dbReference type="Pfam" id="PF03372">
    <property type="entry name" value="Exo_endo_phos"/>
    <property type="match status" value="1"/>
</dbReference>
<feature type="domain" description="Endonuclease/exonuclease/phosphatase" evidence="12">
    <location>
        <begin position="16"/>
        <end position="225"/>
    </location>
</feature>
<feature type="active site" description="Proton acceptor" evidence="9">
    <location>
        <position position="225"/>
    </location>
</feature>
<keyword evidence="7 10" id="KW-0460">Magnesium</keyword>
<dbReference type="InterPro" id="IPR004808">
    <property type="entry name" value="AP_endonuc_1"/>
</dbReference>
<comment type="similarity">
    <text evidence="2">Belongs to the DNA repair enzymes AP/ExoA family.</text>
</comment>
<name>A0A3P9HPH1_ORYLA</name>
<dbReference type="GO" id="GO:0006281">
    <property type="term" value="P:DNA repair"/>
    <property type="evidence" value="ECO:0007669"/>
    <property type="project" value="UniProtKB-KW"/>
</dbReference>
<evidence type="ECO:0000256" key="8">
    <source>
        <dbReference type="ARBA" id="ARBA00023204"/>
    </source>
</evidence>
<protein>
    <recommendedName>
        <fullName evidence="3">exodeoxyribonuclease III</fullName>
        <ecNumber evidence="3">3.1.11.2</ecNumber>
    </recommendedName>
</protein>
<evidence type="ECO:0000313" key="13">
    <source>
        <dbReference type="Ensembl" id="ENSORLP00015009660.1"/>
    </source>
</evidence>
<accession>A0A3P9HPH1</accession>
<evidence type="ECO:0000313" key="14">
    <source>
        <dbReference type="Proteomes" id="UP000265200"/>
    </source>
</evidence>
<dbReference type="PANTHER" id="PTHR22748">
    <property type="entry name" value="AP ENDONUCLEASE"/>
    <property type="match status" value="1"/>
</dbReference>
<dbReference type="InterPro" id="IPR005135">
    <property type="entry name" value="Endo/exonuclease/phosphatase"/>
</dbReference>
<feature type="active site" description="Proton donor/acceptor" evidence="9">
    <location>
        <position position="137"/>
    </location>
</feature>
<keyword evidence="10" id="KW-0464">Manganese</keyword>
<feature type="site" description="Interaction with DNA substrate" evidence="11">
    <location>
        <position position="225"/>
    </location>
</feature>
<dbReference type="EC" id="3.1.11.2" evidence="3"/>
<dbReference type="PANTHER" id="PTHR22748:SF26">
    <property type="entry name" value="ENDONUCLEASE_EXONUCLEASE_PHOSPHATASE DOMAIN-CONTAINING PROTEIN"/>
    <property type="match status" value="1"/>
</dbReference>
<dbReference type="GO" id="GO:0008311">
    <property type="term" value="F:double-stranded DNA 3'-5' DNA exonuclease activity"/>
    <property type="evidence" value="ECO:0007669"/>
    <property type="project" value="UniProtKB-EC"/>
</dbReference>
<evidence type="ECO:0000256" key="3">
    <source>
        <dbReference type="ARBA" id="ARBA00012115"/>
    </source>
</evidence>
<evidence type="ECO:0000256" key="6">
    <source>
        <dbReference type="ARBA" id="ARBA00022801"/>
    </source>
</evidence>
<dbReference type="GO" id="GO:0046872">
    <property type="term" value="F:metal ion binding"/>
    <property type="evidence" value="ECO:0007669"/>
    <property type="project" value="UniProtKB-KW"/>
</dbReference>
<evidence type="ECO:0000256" key="5">
    <source>
        <dbReference type="ARBA" id="ARBA00022763"/>
    </source>
</evidence>
<feature type="binding site" evidence="10">
    <location>
        <position position="224"/>
    </location>
    <ligand>
        <name>Mg(2+)</name>
        <dbReference type="ChEBI" id="CHEBI:18420"/>
        <label>1</label>
    </ligand>
</feature>
<keyword evidence="5" id="KW-0227">DNA damage</keyword>
<evidence type="ECO:0000256" key="9">
    <source>
        <dbReference type="PIRSR" id="PIRSR604808-1"/>
    </source>
</evidence>
<dbReference type="SUPFAM" id="SSF56219">
    <property type="entry name" value="DNase I-like"/>
    <property type="match status" value="1"/>
</dbReference>
<sequence length="447" mass="51056">APQSQRQAGINHVIKRRKVLSMLKKDGVQIALLQETHLTNLEHLKLKRDWVSQIYYSSFNSKSRGVAILIHKNLALTVDKVIQDADGRYILVTGLLYGEKILLGRVYAPNTFDSSFYSKFLAEVSSVSSTHILIGGDFNCGLTPSTDYNPPKTQAPSRMTRATVELCSDLGLFDAWRICNPRTKDFTFFSRPHLSFSRIDFLFVSRSVLDRTRVCSINPCVLSDHSSVSMEFLPPYLDPLSRHWRLNPTLFNDPLFVKYLEDQWKLYISKNDLPEVSASTLWEAGKAYLRGSIISYTAAKKKKTLARQLELEQLIATLERDFKQSRAIVVLGKLDAARSALDQLLTQNAQTAIFYAKHRLFDSGNKPGRLLARLAQGKNRSYLISSLKDKKNNLHYETKQISKILKEYFQELYSSEYQEAVSPLKTFLTILIFQQYLNKTDQTFADL</sequence>
<evidence type="ECO:0000256" key="7">
    <source>
        <dbReference type="ARBA" id="ARBA00022842"/>
    </source>
</evidence>
<feature type="binding site" evidence="10">
    <location>
        <position position="137"/>
    </location>
    <ligand>
        <name>Mg(2+)</name>
        <dbReference type="ChEBI" id="CHEBI:18420"/>
        <label>1</label>
    </ligand>
</feature>
<evidence type="ECO:0000256" key="4">
    <source>
        <dbReference type="ARBA" id="ARBA00022723"/>
    </source>
</evidence>
<evidence type="ECO:0000256" key="10">
    <source>
        <dbReference type="PIRSR" id="PIRSR604808-2"/>
    </source>
</evidence>
<feature type="binding site" evidence="10">
    <location>
        <position position="225"/>
    </location>
    <ligand>
        <name>Mg(2+)</name>
        <dbReference type="ChEBI" id="CHEBI:18420"/>
        <label>1</label>
    </ligand>
</feature>
<reference evidence="13" key="3">
    <citation type="submission" date="2025-08" db="UniProtKB">
        <authorList>
            <consortium name="Ensembl"/>
        </authorList>
    </citation>
    <scope>IDENTIFICATION</scope>
    <source>
        <strain evidence="13">HSOK</strain>
    </source>
</reference>
<proteinExistence type="inferred from homology"/>
<feature type="site" description="Transition state stabilizer" evidence="11">
    <location>
        <position position="139"/>
    </location>
</feature>
<keyword evidence="6" id="KW-0378">Hydrolase</keyword>
<dbReference type="Proteomes" id="UP000265200">
    <property type="component" value="Chromosome 10"/>
</dbReference>
<dbReference type="Gene3D" id="3.60.10.10">
    <property type="entry name" value="Endonuclease/exonuclease/phosphatase"/>
    <property type="match status" value="1"/>
</dbReference>
<dbReference type="InterPro" id="IPR036691">
    <property type="entry name" value="Endo/exonu/phosph_ase_sf"/>
</dbReference>
<comment type="cofactor">
    <cofactor evidence="10">
        <name>Mg(2+)</name>
        <dbReference type="ChEBI" id="CHEBI:18420"/>
    </cofactor>
    <cofactor evidence="10">
        <name>Mn(2+)</name>
        <dbReference type="ChEBI" id="CHEBI:29035"/>
    </cofactor>
    <text evidence="10">Probably binds two magnesium or manganese ions per subunit.</text>
</comment>
<reference evidence="13 14" key="2">
    <citation type="submission" date="2017-04" db="EMBL/GenBank/DDBJ databases">
        <title>CpG methylation of centromeres and impact of large insertions on vertebrate speciation.</title>
        <authorList>
            <person name="Ichikawa K."/>
            <person name="Yoshimura J."/>
            <person name="Morishita S."/>
        </authorList>
    </citation>
    <scope>NUCLEOTIDE SEQUENCE</scope>
    <source>
        <strain evidence="13 14">HSOK</strain>
    </source>
</reference>
<keyword evidence="8" id="KW-0234">DNA repair</keyword>
<keyword evidence="4 10" id="KW-0479">Metal-binding</keyword>
<feature type="site" description="Important for catalytic activity" evidence="11">
    <location>
        <position position="200"/>
    </location>
</feature>